<keyword evidence="3" id="KW-1185">Reference proteome</keyword>
<dbReference type="EMBL" id="FWXV01000007">
    <property type="protein sequence ID" value="SMD22055.1"/>
    <property type="molecule type" value="Genomic_DNA"/>
</dbReference>
<feature type="transmembrane region" description="Helical" evidence="1">
    <location>
        <begin position="12"/>
        <end position="29"/>
    </location>
</feature>
<feature type="transmembrane region" description="Helical" evidence="1">
    <location>
        <begin position="58"/>
        <end position="79"/>
    </location>
</feature>
<reference evidence="2 3" key="1">
    <citation type="submission" date="2017-04" db="EMBL/GenBank/DDBJ databases">
        <authorList>
            <person name="Afonso C.L."/>
            <person name="Miller P.J."/>
            <person name="Scott M.A."/>
            <person name="Spackman E."/>
            <person name="Goraichik I."/>
            <person name="Dimitrov K.M."/>
            <person name="Suarez D.L."/>
            <person name="Swayne D.E."/>
        </authorList>
    </citation>
    <scope>NUCLEOTIDE SEQUENCE [LARGE SCALE GENOMIC DNA]</scope>
    <source>
        <strain evidence="2 3">DSM 43828</strain>
    </source>
</reference>
<dbReference type="Proteomes" id="UP000192674">
    <property type="component" value="Unassembled WGS sequence"/>
</dbReference>
<dbReference type="RefSeq" id="WP_051896786.1">
    <property type="nucleotide sequence ID" value="NZ_FWXV01000007.1"/>
</dbReference>
<sequence length="117" mass="12952">MGPQRLTTGPRWVLLCLLLFGVIGMHHFLPADAQVHHTATVATTDMPQPHPDEPSHDLLHLCMAVMCAFGGFLLVTMLLTKSVTALVPPLRTWRHISRVDRPPSGRDLLSCVCVLRL</sequence>
<evidence type="ECO:0000256" key="1">
    <source>
        <dbReference type="SAM" id="Phobius"/>
    </source>
</evidence>
<protein>
    <submittedName>
        <fullName evidence="2">Uncharacterized protein</fullName>
    </submittedName>
</protein>
<accession>A0A1W2FJ65</accession>
<name>A0A1W2FJ65_KIBAR</name>
<dbReference type="AlphaFoldDB" id="A0A1W2FJ65"/>
<keyword evidence="1" id="KW-0472">Membrane</keyword>
<gene>
    <name evidence="2" type="ORF">SAMN05661093_07287</name>
</gene>
<proteinExistence type="predicted"/>
<keyword evidence="1" id="KW-1133">Transmembrane helix</keyword>
<keyword evidence="1" id="KW-0812">Transmembrane</keyword>
<evidence type="ECO:0000313" key="3">
    <source>
        <dbReference type="Proteomes" id="UP000192674"/>
    </source>
</evidence>
<organism evidence="2 3">
    <name type="scientific">Kibdelosporangium aridum</name>
    <dbReference type="NCBI Taxonomy" id="2030"/>
    <lineage>
        <taxon>Bacteria</taxon>
        <taxon>Bacillati</taxon>
        <taxon>Actinomycetota</taxon>
        <taxon>Actinomycetes</taxon>
        <taxon>Pseudonocardiales</taxon>
        <taxon>Pseudonocardiaceae</taxon>
        <taxon>Kibdelosporangium</taxon>
    </lineage>
</organism>
<evidence type="ECO:0000313" key="2">
    <source>
        <dbReference type="EMBL" id="SMD22055.1"/>
    </source>
</evidence>